<sequence>MSPAVALIAGLVVALLIAAISIAWIWKAQRARLETREGLAILSGMRWRELSNLVVDALAASGFERESPEQQARRGTAGEVHVYRDGRPWILTCRQGLSHVVTRASVEEFTRAFRTSQAVGGLVVTPGRVEPQARDATGNVELVDGEELWKLVGPLLPPSVHAEVAARAHARALRTTGTALAAATAVGLAVGFGLSQFADETVADSADVPATVTRTSPPRVAATPTPAPAAPMSEDEEREAIVREIKELPGVERALWSTRSTLQVYLADPSVANDDAICSVMKRYELLRASRLQIQSPDSSGRPVRFMQCAVY</sequence>
<organism evidence="4 5">
    <name type="scientific">Cognatilysobacter xinjiangensis</name>
    <dbReference type="NCBI Taxonomy" id="546892"/>
    <lineage>
        <taxon>Bacteria</taxon>
        <taxon>Pseudomonadati</taxon>
        <taxon>Pseudomonadota</taxon>
        <taxon>Gammaproteobacteria</taxon>
        <taxon>Lysobacterales</taxon>
        <taxon>Lysobacteraceae</taxon>
        <taxon>Cognatilysobacter</taxon>
    </lineage>
</organism>
<evidence type="ECO:0000259" key="3">
    <source>
        <dbReference type="Pfam" id="PF04471"/>
    </source>
</evidence>
<keyword evidence="2" id="KW-1133">Transmembrane helix</keyword>
<keyword evidence="2" id="KW-0472">Membrane</keyword>
<reference evidence="5" key="1">
    <citation type="journal article" date="2019" name="Int. J. Syst. Evol. Microbiol.">
        <title>The Global Catalogue of Microorganisms (GCM) 10K type strain sequencing project: providing services to taxonomists for standard genome sequencing and annotation.</title>
        <authorList>
            <consortium name="The Broad Institute Genomics Platform"/>
            <consortium name="The Broad Institute Genome Sequencing Center for Infectious Disease"/>
            <person name="Wu L."/>
            <person name="Ma J."/>
        </authorList>
    </citation>
    <scope>NUCLEOTIDE SEQUENCE [LARGE SCALE GENOMIC DNA]</scope>
    <source>
        <strain evidence="5">KCTC 22558</strain>
    </source>
</reference>
<feature type="compositionally biased region" description="Low complexity" evidence="1">
    <location>
        <begin position="213"/>
        <end position="224"/>
    </location>
</feature>
<proteinExistence type="predicted"/>
<feature type="region of interest" description="Disordered" evidence="1">
    <location>
        <begin position="213"/>
        <end position="235"/>
    </location>
</feature>
<evidence type="ECO:0000256" key="1">
    <source>
        <dbReference type="SAM" id="MobiDB-lite"/>
    </source>
</evidence>
<dbReference type="Pfam" id="PF04471">
    <property type="entry name" value="Mrr_cat"/>
    <property type="match status" value="1"/>
</dbReference>
<keyword evidence="5" id="KW-1185">Reference proteome</keyword>
<evidence type="ECO:0000313" key="4">
    <source>
        <dbReference type="EMBL" id="GGZ55895.1"/>
    </source>
</evidence>
<dbReference type="Proteomes" id="UP000643403">
    <property type="component" value="Unassembled WGS sequence"/>
</dbReference>
<evidence type="ECO:0000313" key="5">
    <source>
        <dbReference type="Proteomes" id="UP000643403"/>
    </source>
</evidence>
<feature type="domain" description="Restriction endonuclease type IV Mrr" evidence="3">
    <location>
        <begin position="43"/>
        <end position="151"/>
    </location>
</feature>
<gene>
    <name evidence="4" type="ORF">GCM10008101_06630</name>
</gene>
<dbReference type="EMBL" id="BMXY01000001">
    <property type="protein sequence ID" value="GGZ55895.1"/>
    <property type="molecule type" value="Genomic_DNA"/>
</dbReference>
<evidence type="ECO:0000256" key="2">
    <source>
        <dbReference type="SAM" id="Phobius"/>
    </source>
</evidence>
<accession>A0ABQ3BS53</accession>
<dbReference type="InterPro" id="IPR007560">
    <property type="entry name" value="Restrct_endonuc_IV_Mrr"/>
</dbReference>
<comment type="caution">
    <text evidence="4">The sequence shown here is derived from an EMBL/GenBank/DDBJ whole genome shotgun (WGS) entry which is preliminary data.</text>
</comment>
<dbReference type="RefSeq" id="WP_189446944.1">
    <property type="nucleotide sequence ID" value="NZ_BMXY01000001.1"/>
</dbReference>
<protein>
    <recommendedName>
        <fullName evidence="3">Restriction endonuclease type IV Mrr domain-containing protein</fullName>
    </recommendedName>
</protein>
<name>A0ABQ3BS53_9GAMM</name>
<feature type="transmembrane region" description="Helical" evidence="2">
    <location>
        <begin position="6"/>
        <end position="26"/>
    </location>
</feature>
<keyword evidence="2" id="KW-0812">Transmembrane</keyword>